<keyword evidence="1" id="KW-0040">ANK repeat</keyword>
<accession>A0A9P6SNK3</accession>
<dbReference type="InterPro" id="IPR002110">
    <property type="entry name" value="Ankyrin_rpt"/>
</dbReference>
<dbReference type="InterPro" id="IPR002909">
    <property type="entry name" value="IPT_dom"/>
</dbReference>
<evidence type="ECO:0000259" key="4">
    <source>
        <dbReference type="Pfam" id="PF25603"/>
    </source>
</evidence>
<feature type="repeat" description="ANK" evidence="1">
    <location>
        <begin position="496"/>
        <end position="528"/>
    </location>
</feature>
<dbReference type="AlphaFoldDB" id="A0A9P6SNK3"/>
<sequence>MDQRGSFDLPSSQQHEGIQLADYLVDVPNSPTKLTPSRRLDAKTHVFKKELQEYVPTRNDDRIRIETIIYVELSIVKQDDGSLDKTYDYLCLPKHLFYNLPDKVMLPEIVASKRVLNVDVNLQCPSNDWRIEKEACVRCARRMSGKMQQNESRIMHMLPELYRAENGDALIHFRSGVANVQLKVNCYCGHKKEKEGFVILFESQDRSIAAHATCPLMFYHQNKNRIAARALAAAAKAQAKAQAKAEMLRQQQETRAKARSVVKSVSSSSLSSPSEFTASPEFCDLRGPSGVPLVAPSPTQTDSMSSLFPELLTPSSIPAPQAQQQTHQDSAALVGHMTPDSGSTRGGTLVTIHGSGFTVGEIMYICFGETFVPVIPQYSQMAETVPVFALQSVPTNIPAQCMFTYVDDNEKDLVKLALHRIMNISARMDGPLESVMNRVNELVMWSDMLGGADSLQSSSTLHESFSSLEAMIMESFKMLDTPVAKNTESLSISNNTGHTMLHLSVALKYKILAKDLILRGIDIHVKDKNGHTAKELARLFKDQSMMDVLDSVIVESDQSDMGVSNPHGKARALNMDNDMGDNRVPLSEVHQRMAAASRRFSSNQTKAWMDYKWNDGHVQDLNDSSSYSDDAIVNRRQRKVLHRDNPGAFDIPVQLEEQERAQEKGYEKDKEKEQEHEKKQEEDFSMNWNIVFERRNDLQAVDSMGVRVGASVLTDTISNISDQNHDRLLVVGQEGVYSVMDDVNAPLTAVSAGGQVVVARRGNNSGGSVDPAVRSDRHDVETESVLFLGGRPVMRSNVSKDDDKASHA</sequence>
<dbReference type="Pfam" id="PF25603">
    <property type="entry name" value="SPT23_MGA2_DBD"/>
    <property type="match status" value="1"/>
</dbReference>
<reference evidence="5" key="1">
    <citation type="journal article" date="2020" name="Fungal Divers.">
        <title>Resolving the Mortierellaceae phylogeny through synthesis of multi-gene phylogenetics and phylogenomics.</title>
        <authorList>
            <person name="Vandepol N."/>
            <person name="Liber J."/>
            <person name="Desiro A."/>
            <person name="Na H."/>
            <person name="Kennedy M."/>
            <person name="Barry K."/>
            <person name="Grigoriev I.V."/>
            <person name="Miller A.N."/>
            <person name="O'Donnell K."/>
            <person name="Stajich J.E."/>
            <person name="Bonito G."/>
        </authorList>
    </citation>
    <scope>NUCLEOTIDE SEQUENCE</scope>
    <source>
        <strain evidence="5">MES-2147</strain>
    </source>
</reference>
<dbReference type="CDD" id="cd00102">
    <property type="entry name" value="IPT"/>
    <property type="match status" value="1"/>
</dbReference>
<feature type="compositionally biased region" description="Basic and acidic residues" evidence="2">
    <location>
        <begin position="657"/>
        <end position="681"/>
    </location>
</feature>
<dbReference type="Gene3D" id="2.60.40.10">
    <property type="entry name" value="Immunoglobulins"/>
    <property type="match status" value="1"/>
</dbReference>
<name>A0A9P6SNK3_9FUNG</name>
<dbReference type="Proteomes" id="UP000749646">
    <property type="component" value="Unassembled WGS sequence"/>
</dbReference>
<dbReference type="EMBL" id="JAAAHW010003341">
    <property type="protein sequence ID" value="KAF9984910.1"/>
    <property type="molecule type" value="Genomic_DNA"/>
</dbReference>
<protein>
    <submittedName>
        <fullName evidence="5">SPT3 Dosage dependent suppressor of Ty-induced promoter mutations-like protein</fullName>
    </submittedName>
</protein>
<dbReference type="InterPro" id="IPR057962">
    <property type="entry name" value="SPT23_MGA2_DBD"/>
</dbReference>
<evidence type="ECO:0000313" key="6">
    <source>
        <dbReference type="Proteomes" id="UP000749646"/>
    </source>
</evidence>
<evidence type="ECO:0000256" key="2">
    <source>
        <dbReference type="SAM" id="MobiDB-lite"/>
    </source>
</evidence>
<dbReference type="SUPFAM" id="SSF48403">
    <property type="entry name" value="Ankyrin repeat"/>
    <property type="match status" value="1"/>
</dbReference>
<dbReference type="InterPro" id="IPR014756">
    <property type="entry name" value="Ig_E-set"/>
</dbReference>
<feature type="region of interest" description="Disordered" evidence="2">
    <location>
        <begin position="643"/>
        <end position="681"/>
    </location>
</feature>
<dbReference type="SUPFAM" id="SSF81296">
    <property type="entry name" value="E set domains"/>
    <property type="match status" value="1"/>
</dbReference>
<dbReference type="Gene3D" id="1.25.40.20">
    <property type="entry name" value="Ankyrin repeat-containing domain"/>
    <property type="match status" value="1"/>
</dbReference>
<gene>
    <name evidence="5" type="primary">SPT23_5</name>
    <name evidence="5" type="ORF">BGZ65_012270</name>
</gene>
<dbReference type="InterPro" id="IPR013783">
    <property type="entry name" value="Ig-like_fold"/>
</dbReference>
<dbReference type="OrthoDB" id="341259at2759"/>
<feature type="domain" description="SPT23/MGA2-like DNA-binding" evidence="4">
    <location>
        <begin position="63"/>
        <end position="221"/>
    </location>
</feature>
<evidence type="ECO:0000259" key="3">
    <source>
        <dbReference type="Pfam" id="PF01833"/>
    </source>
</evidence>
<feature type="domain" description="IPT/TIG" evidence="3">
    <location>
        <begin position="337"/>
        <end position="379"/>
    </location>
</feature>
<keyword evidence="6" id="KW-1185">Reference proteome</keyword>
<dbReference type="PROSITE" id="PS50088">
    <property type="entry name" value="ANK_REPEAT"/>
    <property type="match status" value="1"/>
</dbReference>
<comment type="caution">
    <text evidence="5">The sequence shown here is derived from an EMBL/GenBank/DDBJ whole genome shotgun (WGS) entry which is preliminary data.</text>
</comment>
<dbReference type="InterPro" id="IPR036770">
    <property type="entry name" value="Ankyrin_rpt-contain_sf"/>
</dbReference>
<dbReference type="Pfam" id="PF01833">
    <property type="entry name" value="TIG"/>
    <property type="match status" value="1"/>
</dbReference>
<evidence type="ECO:0000313" key="5">
    <source>
        <dbReference type="EMBL" id="KAF9984910.1"/>
    </source>
</evidence>
<organism evidence="5 6">
    <name type="scientific">Modicella reniformis</name>
    <dbReference type="NCBI Taxonomy" id="1440133"/>
    <lineage>
        <taxon>Eukaryota</taxon>
        <taxon>Fungi</taxon>
        <taxon>Fungi incertae sedis</taxon>
        <taxon>Mucoromycota</taxon>
        <taxon>Mortierellomycotina</taxon>
        <taxon>Mortierellomycetes</taxon>
        <taxon>Mortierellales</taxon>
        <taxon>Mortierellaceae</taxon>
        <taxon>Modicella</taxon>
    </lineage>
</organism>
<evidence type="ECO:0000256" key="1">
    <source>
        <dbReference type="PROSITE-ProRule" id="PRU00023"/>
    </source>
</evidence>
<proteinExistence type="predicted"/>